<name>A0A4Y8RUP9_9HYPH</name>
<evidence type="ECO:0000313" key="7">
    <source>
        <dbReference type="EMBL" id="TFF27648.1"/>
    </source>
</evidence>
<organism evidence="7 8">
    <name type="scientific">Jiella endophytica</name>
    <dbReference type="NCBI Taxonomy" id="2558362"/>
    <lineage>
        <taxon>Bacteria</taxon>
        <taxon>Pseudomonadati</taxon>
        <taxon>Pseudomonadota</taxon>
        <taxon>Alphaproteobacteria</taxon>
        <taxon>Hyphomicrobiales</taxon>
        <taxon>Aurantimonadaceae</taxon>
        <taxon>Jiella</taxon>
    </lineage>
</organism>
<dbReference type="Pfam" id="PF00708">
    <property type="entry name" value="Acylphosphatase"/>
    <property type="match status" value="1"/>
</dbReference>
<dbReference type="InterPro" id="IPR001792">
    <property type="entry name" value="Acylphosphatase-like_dom"/>
</dbReference>
<proteinExistence type="inferred from homology"/>
<sequence length="94" mass="10308">MRMAKSVHVEITGRVQGVGYRAWCEEEARGLGLSGWVRNRRSGAVEAVFSGEPEAVDAMLQKAEEGPPCSHVGKVDILGEVESYDSEFEVRPTE</sequence>
<dbReference type="PRINTS" id="PR00112">
    <property type="entry name" value="ACYLPHPHTASE"/>
</dbReference>
<keyword evidence="8" id="KW-1185">Reference proteome</keyword>
<dbReference type="InterPro" id="IPR017968">
    <property type="entry name" value="Acylphosphatase_CS"/>
</dbReference>
<dbReference type="EMBL" id="SOZD01000001">
    <property type="protein sequence ID" value="TFF27648.1"/>
    <property type="molecule type" value="Genomic_DNA"/>
</dbReference>
<evidence type="ECO:0000256" key="2">
    <source>
        <dbReference type="ARBA" id="ARBA00012150"/>
    </source>
</evidence>
<evidence type="ECO:0000256" key="5">
    <source>
        <dbReference type="RuleBase" id="RU004168"/>
    </source>
</evidence>
<evidence type="ECO:0000259" key="6">
    <source>
        <dbReference type="PROSITE" id="PS51160"/>
    </source>
</evidence>
<comment type="caution">
    <text evidence="7">The sequence shown here is derived from an EMBL/GenBank/DDBJ whole genome shotgun (WGS) entry which is preliminary data.</text>
</comment>
<feature type="domain" description="Acylphosphatase-like" evidence="6">
    <location>
        <begin position="6"/>
        <end position="92"/>
    </location>
</feature>
<gene>
    <name evidence="7" type="ORF">E3C22_04120</name>
</gene>
<feature type="active site" evidence="4">
    <location>
        <position position="21"/>
    </location>
</feature>
<reference evidence="7 8" key="1">
    <citation type="submission" date="2019-03" db="EMBL/GenBank/DDBJ databases">
        <title>Jiella endophytica sp. nov., a novel endophytic bacterium isolated from root of Ficus microcarpa Linn. f.</title>
        <authorList>
            <person name="Tuo L."/>
        </authorList>
    </citation>
    <scope>NUCLEOTIDE SEQUENCE [LARGE SCALE GENOMIC DNA]</scope>
    <source>
        <strain evidence="7 8">CBS5Q-3</strain>
    </source>
</reference>
<comment type="similarity">
    <text evidence="1 5">Belongs to the acylphosphatase family.</text>
</comment>
<dbReference type="OrthoDB" id="9808093at2"/>
<keyword evidence="4" id="KW-0378">Hydrolase</keyword>
<evidence type="ECO:0000256" key="4">
    <source>
        <dbReference type="PROSITE-ProRule" id="PRU00520"/>
    </source>
</evidence>
<dbReference type="Gene3D" id="3.30.70.100">
    <property type="match status" value="1"/>
</dbReference>
<feature type="active site" evidence="4">
    <location>
        <position position="39"/>
    </location>
</feature>
<dbReference type="Proteomes" id="UP000298179">
    <property type="component" value="Unassembled WGS sequence"/>
</dbReference>
<evidence type="ECO:0000256" key="3">
    <source>
        <dbReference type="ARBA" id="ARBA00047645"/>
    </source>
</evidence>
<dbReference type="PANTHER" id="PTHR47268">
    <property type="entry name" value="ACYLPHOSPHATASE"/>
    <property type="match status" value="1"/>
</dbReference>
<dbReference type="PANTHER" id="PTHR47268:SF4">
    <property type="entry name" value="ACYLPHOSPHATASE"/>
    <property type="match status" value="1"/>
</dbReference>
<dbReference type="PROSITE" id="PS51160">
    <property type="entry name" value="ACYLPHOSPHATASE_3"/>
    <property type="match status" value="1"/>
</dbReference>
<protein>
    <recommendedName>
        <fullName evidence="2 4">acylphosphatase</fullName>
        <ecNumber evidence="2 4">3.6.1.7</ecNumber>
    </recommendedName>
</protein>
<dbReference type="AlphaFoldDB" id="A0A4Y8RUP9"/>
<dbReference type="InterPro" id="IPR020456">
    <property type="entry name" value="Acylphosphatase"/>
</dbReference>
<evidence type="ECO:0000313" key="8">
    <source>
        <dbReference type="Proteomes" id="UP000298179"/>
    </source>
</evidence>
<comment type="catalytic activity">
    <reaction evidence="3 4">
        <text>an acyl phosphate + H2O = a carboxylate + phosphate + H(+)</text>
        <dbReference type="Rhea" id="RHEA:14965"/>
        <dbReference type="ChEBI" id="CHEBI:15377"/>
        <dbReference type="ChEBI" id="CHEBI:15378"/>
        <dbReference type="ChEBI" id="CHEBI:29067"/>
        <dbReference type="ChEBI" id="CHEBI:43474"/>
        <dbReference type="ChEBI" id="CHEBI:59918"/>
        <dbReference type="EC" id="3.6.1.7"/>
    </reaction>
</comment>
<dbReference type="SUPFAM" id="SSF54975">
    <property type="entry name" value="Acylphosphatase/BLUF domain-like"/>
    <property type="match status" value="1"/>
</dbReference>
<dbReference type="PROSITE" id="PS00151">
    <property type="entry name" value="ACYLPHOSPHATASE_2"/>
    <property type="match status" value="1"/>
</dbReference>
<evidence type="ECO:0000256" key="1">
    <source>
        <dbReference type="ARBA" id="ARBA00005614"/>
    </source>
</evidence>
<dbReference type="EC" id="3.6.1.7" evidence="2 4"/>
<accession>A0A4Y8RUP9</accession>
<dbReference type="InterPro" id="IPR036046">
    <property type="entry name" value="Acylphosphatase-like_dom_sf"/>
</dbReference>
<dbReference type="GO" id="GO:0003998">
    <property type="term" value="F:acylphosphatase activity"/>
    <property type="evidence" value="ECO:0007669"/>
    <property type="project" value="UniProtKB-EC"/>
</dbReference>